<accession>A0A7W7NX12</accession>
<dbReference type="InterPro" id="IPR052736">
    <property type="entry name" value="Stf3_sulfotransferase"/>
</dbReference>
<gene>
    <name evidence="1" type="ORF">HNO88_003509</name>
</gene>
<evidence type="ECO:0000313" key="1">
    <source>
        <dbReference type="EMBL" id="MBB4860168.1"/>
    </source>
</evidence>
<dbReference type="SUPFAM" id="SSF52540">
    <property type="entry name" value="P-loop containing nucleoside triphosphate hydrolases"/>
    <property type="match status" value="1"/>
</dbReference>
<protein>
    <recommendedName>
        <fullName evidence="3">Sulfotransferase</fullName>
    </recommendedName>
</protein>
<organism evidence="1 2">
    <name type="scientific">Novosphingobium chloroacetimidivorans</name>
    <dbReference type="NCBI Taxonomy" id="1428314"/>
    <lineage>
        <taxon>Bacteria</taxon>
        <taxon>Pseudomonadati</taxon>
        <taxon>Pseudomonadota</taxon>
        <taxon>Alphaproteobacteria</taxon>
        <taxon>Sphingomonadales</taxon>
        <taxon>Sphingomonadaceae</taxon>
        <taxon>Novosphingobium</taxon>
    </lineage>
</organism>
<dbReference type="EMBL" id="JACHLR010000017">
    <property type="protein sequence ID" value="MBB4860168.1"/>
    <property type="molecule type" value="Genomic_DNA"/>
</dbReference>
<dbReference type="InterPro" id="IPR027417">
    <property type="entry name" value="P-loop_NTPase"/>
</dbReference>
<comment type="caution">
    <text evidence="1">The sequence shown here is derived from an EMBL/GenBank/DDBJ whole genome shotgun (WGS) entry which is preliminary data.</text>
</comment>
<dbReference type="PANTHER" id="PTHR36451:SF1">
    <property type="entry name" value="OMEGA-HYDROXY-BETA-DIHYDROMENAQUINONE-9 SULFOTRANSFERASE STF3"/>
    <property type="match status" value="1"/>
</dbReference>
<sequence>MAQQHLNADALVESATKSTGLDRFDADTYREGLEVLVDDVNAGIDKGWFIDSGIESIEKDCVHYLATRLKIADYLRRNPELESRTIERPVFVMGVPRTGTTLLSNLLAADPARRSPLTWEIDDPVPPATSQTLTTDPRALARLEQERKMLEAMPEMGKYYRSSAIYPNEDVFIMAGDFKTLMIESKGRLPGYKDFIFSCDMTSSYAYHKKFLAVLQHHAPGVWNLKKPSHALFLDYLFAAYPDARVIWTHRDPFAATGSLCSIISLSHKRHMGKPDIDWLAQDYPWQAAEHANRIMDFRDRHGEDRIIDVHYDAMVNDPLGTMKTLYKTLGDEWTPEAEQGISGWLADNPQDKFGRHEYKLAQYGLSKAQLDPLFERYLSRYDVAREG</sequence>
<reference evidence="1 2" key="1">
    <citation type="submission" date="2020-08" db="EMBL/GenBank/DDBJ databases">
        <title>Functional genomics of gut bacteria from endangered species of beetles.</title>
        <authorList>
            <person name="Carlos-Shanley C."/>
        </authorList>
    </citation>
    <scope>NUCLEOTIDE SEQUENCE [LARGE SCALE GENOMIC DNA]</scope>
    <source>
        <strain evidence="1 2">S00245</strain>
    </source>
</reference>
<evidence type="ECO:0008006" key="3">
    <source>
        <dbReference type="Google" id="ProtNLM"/>
    </source>
</evidence>
<dbReference type="Pfam" id="PF13469">
    <property type="entry name" value="Sulfotransfer_3"/>
    <property type="match status" value="1"/>
</dbReference>
<dbReference type="Proteomes" id="UP000555448">
    <property type="component" value="Unassembled WGS sequence"/>
</dbReference>
<evidence type="ECO:0000313" key="2">
    <source>
        <dbReference type="Proteomes" id="UP000555448"/>
    </source>
</evidence>
<dbReference type="Gene3D" id="3.40.50.300">
    <property type="entry name" value="P-loop containing nucleotide triphosphate hydrolases"/>
    <property type="match status" value="1"/>
</dbReference>
<name>A0A7W7NX12_9SPHN</name>
<keyword evidence="2" id="KW-1185">Reference proteome</keyword>
<dbReference type="PANTHER" id="PTHR36451">
    <property type="entry name" value="PAPS-DEPENDENT SULFOTRANSFERASE STF3"/>
    <property type="match status" value="1"/>
</dbReference>
<dbReference type="RefSeq" id="WP_184248423.1">
    <property type="nucleotide sequence ID" value="NZ_JACHLR010000017.1"/>
</dbReference>
<dbReference type="AlphaFoldDB" id="A0A7W7NX12"/>
<proteinExistence type="predicted"/>